<dbReference type="NCBIfam" id="TIGR02612">
    <property type="entry name" value="mob_myst_A"/>
    <property type="match status" value="1"/>
</dbReference>
<dbReference type="SUPFAM" id="SSF47413">
    <property type="entry name" value="lambda repressor-like DNA-binding domains"/>
    <property type="match status" value="1"/>
</dbReference>
<dbReference type="AlphaFoldDB" id="A0A1G9LKW8"/>
<dbReference type="InterPro" id="IPR013435">
    <property type="entry name" value="Mobile_mystery_prot_A"/>
</dbReference>
<evidence type="ECO:0000259" key="1">
    <source>
        <dbReference type="PROSITE" id="PS50943"/>
    </source>
</evidence>
<dbReference type="Pfam" id="PF01381">
    <property type="entry name" value="HTH_3"/>
    <property type="match status" value="1"/>
</dbReference>
<dbReference type="SMART" id="SM00530">
    <property type="entry name" value="HTH_XRE"/>
    <property type="match status" value="1"/>
</dbReference>
<protein>
    <submittedName>
        <fullName evidence="2">Mobile mystery protein A</fullName>
    </submittedName>
</protein>
<dbReference type="GO" id="GO:0003677">
    <property type="term" value="F:DNA binding"/>
    <property type="evidence" value="ECO:0007669"/>
    <property type="project" value="InterPro"/>
</dbReference>
<evidence type="ECO:0000313" key="3">
    <source>
        <dbReference type="Proteomes" id="UP000199759"/>
    </source>
</evidence>
<organism evidence="2 3">
    <name type="scientific">Maricaulis salignorans</name>
    <dbReference type="NCBI Taxonomy" id="144026"/>
    <lineage>
        <taxon>Bacteria</taxon>
        <taxon>Pseudomonadati</taxon>
        <taxon>Pseudomonadota</taxon>
        <taxon>Alphaproteobacteria</taxon>
        <taxon>Maricaulales</taxon>
        <taxon>Maricaulaceae</taxon>
        <taxon>Maricaulis</taxon>
    </lineage>
</organism>
<evidence type="ECO:0000313" key="2">
    <source>
        <dbReference type="EMBL" id="SDL62536.1"/>
    </source>
</evidence>
<gene>
    <name evidence="2" type="ORF">SAMN04488568_10197</name>
</gene>
<accession>A0A1G9LKW8</accession>
<dbReference type="PROSITE" id="PS50943">
    <property type="entry name" value="HTH_CROC1"/>
    <property type="match status" value="1"/>
</dbReference>
<dbReference type="InterPro" id="IPR001387">
    <property type="entry name" value="Cro/C1-type_HTH"/>
</dbReference>
<dbReference type="Gene3D" id="1.10.260.40">
    <property type="entry name" value="lambda repressor-like DNA-binding domains"/>
    <property type="match status" value="1"/>
</dbReference>
<dbReference type="RefSeq" id="WP_091765093.1">
    <property type="nucleotide sequence ID" value="NZ_FNHG01000001.1"/>
</dbReference>
<proteinExistence type="predicted"/>
<sequence>MPYQHDSLARARKQLDQKLAPIRGEAAFVRPAKGWVRAIRDALGMTGRQLAARLGIKQPTLVALEQGEVNGTITIGRLKELAEALDCTLVYALVPNRPLQQIVEERARHLANLRLTRTHHSMRLEDQGLNVDDLADERDRLAAGLLRDNARQIWRPDEDEM</sequence>
<name>A0A1G9LKW8_9PROT</name>
<dbReference type="Proteomes" id="UP000199759">
    <property type="component" value="Unassembled WGS sequence"/>
</dbReference>
<dbReference type="STRING" id="144026.SAMN04488568_10197"/>
<keyword evidence="3" id="KW-1185">Reference proteome</keyword>
<reference evidence="2 3" key="1">
    <citation type="submission" date="2016-10" db="EMBL/GenBank/DDBJ databases">
        <authorList>
            <person name="de Groot N.N."/>
        </authorList>
    </citation>
    <scope>NUCLEOTIDE SEQUENCE [LARGE SCALE GENOMIC DNA]</scope>
    <source>
        <strain evidence="2 3">DSM 16077</strain>
    </source>
</reference>
<dbReference type="EMBL" id="FNHG01000001">
    <property type="protein sequence ID" value="SDL62536.1"/>
    <property type="molecule type" value="Genomic_DNA"/>
</dbReference>
<dbReference type="InterPro" id="IPR010982">
    <property type="entry name" value="Lambda_DNA-bd_dom_sf"/>
</dbReference>
<dbReference type="OrthoDB" id="9785949at2"/>
<feature type="domain" description="HTH cro/C1-type" evidence="1">
    <location>
        <begin position="36"/>
        <end position="92"/>
    </location>
</feature>
<dbReference type="CDD" id="cd00093">
    <property type="entry name" value="HTH_XRE"/>
    <property type="match status" value="1"/>
</dbReference>